<keyword evidence="4" id="KW-1185">Reference proteome</keyword>
<evidence type="ECO:0000256" key="1">
    <source>
        <dbReference type="SAM" id="MobiDB-lite"/>
    </source>
</evidence>
<dbReference type="Proteomes" id="UP000041254">
    <property type="component" value="Unassembled WGS sequence"/>
</dbReference>
<dbReference type="InParanoid" id="A0A0G4EG20"/>
<organism evidence="3 4">
    <name type="scientific">Vitrella brassicaformis (strain CCMP3155)</name>
    <dbReference type="NCBI Taxonomy" id="1169540"/>
    <lineage>
        <taxon>Eukaryota</taxon>
        <taxon>Sar</taxon>
        <taxon>Alveolata</taxon>
        <taxon>Colpodellida</taxon>
        <taxon>Vitrellaceae</taxon>
        <taxon>Vitrella</taxon>
    </lineage>
</organism>
<keyword evidence="2" id="KW-0812">Transmembrane</keyword>
<reference evidence="3 4" key="1">
    <citation type="submission" date="2014-11" db="EMBL/GenBank/DDBJ databases">
        <authorList>
            <person name="Zhu J."/>
            <person name="Qi W."/>
            <person name="Song R."/>
        </authorList>
    </citation>
    <scope>NUCLEOTIDE SEQUENCE [LARGE SCALE GENOMIC DNA]</scope>
</reference>
<proteinExistence type="predicted"/>
<evidence type="ECO:0000256" key="2">
    <source>
        <dbReference type="SAM" id="Phobius"/>
    </source>
</evidence>
<dbReference type="VEuPathDB" id="CryptoDB:Vbra_1997"/>
<keyword evidence="2" id="KW-1133">Transmembrane helix</keyword>
<dbReference type="EMBL" id="CDMY01000217">
    <property type="protein sequence ID" value="CEL94331.1"/>
    <property type="molecule type" value="Genomic_DNA"/>
</dbReference>
<dbReference type="AlphaFoldDB" id="A0A0G4EG20"/>
<keyword evidence="2" id="KW-0472">Membrane</keyword>
<name>A0A0G4EG20_VITBC</name>
<evidence type="ECO:0000313" key="4">
    <source>
        <dbReference type="Proteomes" id="UP000041254"/>
    </source>
</evidence>
<accession>A0A0G4EG20</accession>
<dbReference type="OrthoDB" id="330758at2759"/>
<gene>
    <name evidence="3" type="ORF">Vbra_1997</name>
</gene>
<protein>
    <submittedName>
        <fullName evidence="3">Uncharacterized protein</fullName>
    </submittedName>
</protein>
<sequence length="213" mass="22768">MMDSSKLHHPADEALVGVSQYSKQQTQPGTTEQGEGGGNGGGGGKGMKRGWTRELFVGLLGAQGVFVYINFIFANFSGALLTTMALLAGIYTHCDCRVATFLLNALVQFVLMIVVAVSVAVEFPGFGAYQQHETLHSVSIGHVPLIFLFGVYSLYLAINEWLFPKSLPVETQGPLTQIGDAGSQTAHSEYMVKGTLAAENSHSPAYSTQQPIP</sequence>
<feature type="transmembrane region" description="Helical" evidence="2">
    <location>
        <begin position="98"/>
        <end position="120"/>
    </location>
</feature>
<feature type="transmembrane region" description="Helical" evidence="2">
    <location>
        <begin position="65"/>
        <end position="91"/>
    </location>
</feature>
<evidence type="ECO:0000313" key="3">
    <source>
        <dbReference type="EMBL" id="CEL94331.1"/>
    </source>
</evidence>
<feature type="region of interest" description="Disordered" evidence="1">
    <location>
        <begin position="25"/>
        <end position="46"/>
    </location>
</feature>
<feature type="transmembrane region" description="Helical" evidence="2">
    <location>
        <begin position="140"/>
        <end position="158"/>
    </location>
</feature>
<feature type="compositionally biased region" description="Gly residues" evidence="1">
    <location>
        <begin position="34"/>
        <end position="45"/>
    </location>
</feature>